<evidence type="ECO:0000313" key="2">
    <source>
        <dbReference type="Proteomes" id="UP001597053"/>
    </source>
</evidence>
<protein>
    <submittedName>
        <fullName evidence="1">Uncharacterized protein</fullName>
    </submittedName>
</protein>
<proteinExistence type="predicted"/>
<comment type="caution">
    <text evidence="1">The sequence shown here is derived from an EMBL/GenBank/DDBJ whole genome shotgun (WGS) entry which is preliminary data.</text>
</comment>
<reference evidence="2" key="1">
    <citation type="journal article" date="2019" name="Int. J. Syst. Evol. Microbiol.">
        <title>The Global Catalogue of Microorganisms (GCM) 10K type strain sequencing project: providing services to taxonomists for standard genome sequencing and annotation.</title>
        <authorList>
            <consortium name="The Broad Institute Genomics Platform"/>
            <consortium name="The Broad Institute Genome Sequencing Center for Infectious Disease"/>
            <person name="Wu L."/>
            <person name="Ma J."/>
        </authorList>
    </citation>
    <scope>NUCLEOTIDE SEQUENCE [LARGE SCALE GENOMIC DNA]</scope>
    <source>
        <strain evidence="2">JCM 32148</strain>
    </source>
</reference>
<gene>
    <name evidence="1" type="ORF">ACFQZ8_32140</name>
</gene>
<keyword evidence="2" id="KW-1185">Reference proteome</keyword>
<accession>A0ABW3AC65</accession>
<feature type="non-terminal residue" evidence="1">
    <location>
        <position position="179"/>
    </location>
</feature>
<name>A0ABW3AC65_9ACTN</name>
<organism evidence="1 2">
    <name type="scientific">Micromonospora azadirachtae</name>
    <dbReference type="NCBI Taxonomy" id="1970735"/>
    <lineage>
        <taxon>Bacteria</taxon>
        <taxon>Bacillati</taxon>
        <taxon>Actinomycetota</taxon>
        <taxon>Actinomycetes</taxon>
        <taxon>Micromonosporales</taxon>
        <taxon>Micromonosporaceae</taxon>
        <taxon>Micromonospora</taxon>
    </lineage>
</organism>
<dbReference type="EMBL" id="JBHTHM010002916">
    <property type="protein sequence ID" value="MFD0788591.1"/>
    <property type="molecule type" value="Genomic_DNA"/>
</dbReference>
<feature type="non-terminal residue" evidence="1">
    <location>
        <position position="1"/>
    </location>
</feature>
<dbReference type="Proteomes" id="UP001597053">
    <property type="component" value="Unassembled WGS sequence"/>
</dbReference>
<dbReference type="InterPro" id="IPR011990">
    <property type="entry name" value="TPR-like_helical_dom_sf"/>
</dbReference>
<sequence length="179" mass="19776">GDFAEAQRHYGEAAAEMRRQGSLHADSVDYFSGATLLLSQGRLGEHLTATRQAREMLGPMIDDLLALALIESGRADEARTIPLGEHSYRPDYVRSVLLTARAMAVVALDRRDLAQQLIDDLLPVRDQLAGFCTTNFVARPVALTLGELFRLLGHTEEATRHFTLAATVARRWGSPHWLA</sequence>
<dbReference type="Gene3D" id="1.25.40.10">
    <property type="entry name" value="Tetratricopeptide repeat domain"/>
    <property type="match status" value="1"/>
</dbReference>
<evidence type="ECO:0000313" key="1">
    <source>
        <dbReference type="EMBL" id="MFD0788591.1"/>
    </source>
</evidence>